<organism evidence="1 2">
    <name type="scientific">Ambrosiozyma monospora</name>
    <name type="common">Yeast</name>
    <name type="synonym">Endomycopsis monosporus</name>
    <dbReference type="NCBI Taxonomy" id="43982"/>
    <lineage>
        <taxon>Eukaryota</taxon>
        <taxon>Fungi</taxon>
        <taxon>Dikarya</taxon>
        <taxon>Ascomycota</taxon>
        <taxon>Saccharomycotina</taxon>
        <taxon>Pichiomycetes</taxon>
        <taxon>Pichiales</taxon>
        <taxon>Pichiaceae</taxon>
        <taxon>Ambrosiozyma</taxon>
    </lineage>
</organism>
<accession>A0ACB5UBI0</accession>
<dbReference type="EMBL" id="BSXS01016392">
    <property type="protein sequence ID" value="GMF07676.1"/>
    <property type="molecule type" value="Genomic_DNA"/>
</dbReference>
<comment type="caution">
    <text evidence="1">The sequence shown here is derived from an EMBL/GenBank/DDBJ whole genome shotgun (WGS) entry which is preliminary data.</text>
</comment>
<protein>
    <submittedName>
        <fullName evidence="1">Unnamed protein product</fullName>
    </submittedName>
</protein>
<gene>
    <name evidence="1" type="ORF">Amon02_001300600</name>
</gene>
<keyword evidence="2" id="KW-1185">Reference proteome</keyword>
<proteinExistence type="predicted"/>
<dbReference type="Proteomes" id="UP001165064">
    <property type="component" value="Unassembled WGS sequence"/>
</dbReference>
<reference evidence="1" key="1">
    <citation type="submission" date="2023-04" db="EMBL/GenBank/DDBJ databases">
        <title>Ambrosiozyma monospora NBRC 10751.</title>
        <authorList>
            <person name="Ichikawa N."/>
            <person name="Sato H."/>
            <person name="Tonouchi N."/>
        </authorList>
    </citation>
    <scope>NUCLEOTIDE SEQUENCE</scope>
    <source>
        <strain evidence="1">NBRC 10751</strain>
    </source>
</reference>
<name>A0ACB5UBI0_AMBMO</name>
<evidence type="ECO:0000313" key="2">
    <source>
        <dbReference type="Proteomes" id="UP001165064"/>
    </source>
</evidence>
<evidence type="ECO:0000313" key="1">
    <source>
        <dbReference type="EMBL" id="GMF07676.1"/>
    </source>
</evidence>
<sequence length="202" mass="21885">MKVTLKKQLLSLMNIPPTLMTGENDTPVASNTGSSSSSSSSSDTQFQPNPTLRQDQKKTKREQTFILHIPVVMPCGHIFGRSCLREWLKTHSSCPLCRNKITSSGSRNNDPLGNGATITLPNLARVISQSQSAISQFNERPMSFIMPEQNAEFQADEVFGDQVTVPLTNALTHLDNLAQANRLNRNGAVNGANDNASANGGC</sequence>